<dbReference type="GO" id="GO:0015035">
    <property type="term" value="F:protein-disulfide reductase activity"/>
    <property type="evidence" value="ECO:0007669"/>
    <property type="project" value="TreeGrafter"/>
</dbReference>
<gene>
    <name evidence="2" type="ORF">FAZ78_23650</name>
</gene>
<sequence length="75" mass="7602">MEAVKQVFGFVFLGMAVWLLGRIVPGPVSLALWALLAIGIGLALGALEPATTLRRHLARGAGVAALIAALALGLG</sequence>
<feature type="transmembrane region" description="Helical" evidence="1">
    <location>
        <begin position="30"/>
        <end position="50"/>
    </location>
</feature>
<organism evidence="2 3">
    <name type="scientific">Cereibacter changlensis</name>
    <dbReference type="NCBI Taxonomy" id="402884"/>
    <lineage>
        <taxon>Bacteria</taxon>
        <taxon>Pseudomonadati</taxon>
        <taxon>Pseudomonadota</taxon>
        <taxon>Alphaproteobacteria</taxon>
        <taxon>Rhodobacterales</taxon>
        <taxon>Paracoccaceae</taxon>
        <taxon>Cereibacter</taxon>
    </lineage>
</organism>
<feature type="non-terminal residue" evidence="2">
    <location>
        <position position="75"/>
    </location>
</feature>
<dbReference type="AlphaFoldDB" id="A0A4V5NN70"/>
<keyword evidence="1" id="KW-0472">Membrane</keyword>
<keyword evidence="1" id="KW-0812">Transmembrane</keyword>
<comment type="caution">
    <text evidence="2">The sequence shown here is derived from an EMBL/GenBank/DDBJ whole genome shotgun (WGS) entry which is preliminary data.</text>
</comment>
<reference evidence="2 3" key="1">
    <citation type="submission" date="2019-04" db="EMBL/GenBank/DDBJ databases">
        <title>Crypto-aerobic microbial life in anoxic (sulfidic) marine sediments.</title>
        <authorList>
            <person name="Bhattacharya S."/>
            <person name="Roy C."/>
            <person name="Mondal N."/>
            <person name="Sarkar J."/>
            <person name="Mandal S."/>
            <person name="Rameez M.J."/>
            <person name="Ghosh W."/>
        </authorList>
    </citation>
    <scope>NUCLEOTIDE SEQUENCE [LARGE SCALE GENOMIC DNA]</scope>
    <source>
        <strain evidence="2 3">SBBC</strain>
    </source>
</reference>
<dbReference type="EMBL" id="SWAU01000425">
    <property type="protein sequence ID" value="TKA94197.1"/>
    <property type="molecule type" value="Genomic_DNA"/>
</dbReference>
<evidence type="ECO:0000256" key="1">
    <source>
        <dbReference type="SAM" id="Phobius"/>
    </source>
</evidence>
<name>A0A4V5NN70_9RHOB</name>
<evidence type="ECO:0000313" key="3">
    <source>
        <dbReference type="Proteomes" id="UP000306340"/>
    </source>
</evidence>
<dbReference type="PANTHER" id="PTHR32234">
    <property type="entry name" value="THIOL:DISULFIDE INTERCHANGE PROTEIN DSBD"/>
    <property type="match status" value="1"/>
</dbReference>
<accession>A0A4V5NN70</accession>
<dbReference type="PANTHER" id="PTHR32234:SF0">
    <property type="entry name" value="THIOL:DISULFIDE INTERCHANGE PROTEIN DSBD"/>
    <property type="match status" value="1"/>
</dbReference>
<evidence type="ECO:0000313" key="2">
    <source>
        <dbReference type="EMBL" id="TKA94197.1"/>
    </source>
</evidence>
<keyword evidence="1" id="KW-1133">Transmembrane helix</keyword>
<protein>
    <submittedName>
        <fullName evidence="2">Cytochrome C biogenesis protein</fullName>
    </submittedName>
</protein>
<dbReference type="GO" id="GO:0045454">
    <property type="term" value="P:cell redox homeostasis"/>
    <property type="evidence" value="ECO:0007669"/>
    <property type="project" value="TreeGrafter"/>
</dbReference>
<proteinExistence type="predicted"/>
<dbReference type="Proteomes" id="UP000306340">
    <property type="component" value="Unassembled WGS sequence"/>
</dbReference>
<feature type="transmembrane region" description="Helical" evidence="1">
    <location>
        <begin position="7"/>
        <end position="24"/>
    </location>
</feature>
<feature type="transmembrane region" description="Helical" evidence="1">
    <location>
        <begin position="57"/>
        <end position="74"/>
    </location>
</feature>